<dbReference type="EMBL" id="JWJG01000028">
    <property type="protein sequence ID" value="KIF83669.1"/>
    <property type="molecule type" value="Genomic_DNA"/>
</dbReference>
<keyword evidence="1" id="KW-1133">Transmembrane helix</keyword>
<sequence length="261" mass="26432">MPQQLVPESYGRRPLFSAVRWGAVLAGVVVGISVQLLLTLLGIATGLSATDVAQEEAMGTGPLLWAGLSMLVAAFVGGYVAARMSGLKRKADGVLHGAVSWAVTTILFAMLATSIGGTLVSGVFNNMSQLASASARSGDSPLAALMRAQGIRLDAASLRQLQQYLQAGQRDQAVQLVINATGMEPGKASAAVDQALILTGSPGAASPQSREATESAMRRAGAAAWVVFAAVGLALAIGMGGGIMGAAGSRRVSWSSGAPRA</sequence>
<name>A0A0C2BUF7_9BURK</name>
<keyword evidence="1" id="KW-0812">Transmembrane</keyword>
<evidence type="ECO:0000313" key="2">
    <source>
        <dbReference type="EMBL" id="KIF83669.1"/>
    </source>
</evidence>
<keyword evidence="3" id="KW-1185">Reference proteome</keyword>
<protein>
    <recommendedName>
        <fullName evidence="4">PhnA-like protein</fullName>
    </recommendedName>
</protein>
<dbReference type="Proteomes" id="UP000031572">
    <property type="component" value="Unassembled WGS sequence"/>
</dbReference>
<dbReference type="AlphaFoldDB" id="A0A0C2BUF7"/>
<organism evidence="2 3">
    <name type="scientific">Noviherbaspirillum autotrophicum</name>
    <dbReference type="NCBI Taxonomy" id="709839"/>
    <lineage>
        <taxon>Bacteria</taxon>
        <taxon>Pseudomonadati</taxon>
        <taxon>Pseudomonadota</taxon>
        <taxon>Betaproteobacteria</taxon>
        <taxon>Burkholderiales</taxon>
        <taxon>Oxalobacteraceae</taxon>
        <taxon>Noviherbaspirillum</taxon>
    </lineage>
</organism>
<evidence type="ECO:0008006" key="4">
    <source>
        <dbReference type="Google" id="ProtNLM"/>
    </source>
</evidence>
<feature type="transmembrane region" description="Helical" evidence="1">
    <location>
        <begin position="21"/>
        <end position="43"/>
    </location>
</feature>
<evidence type="ECO:0000313" key="3">
    <source>
        <dbReference type="Proteomes" id="UP000031572"/>
    </source>
</evidence>
<feature type="transmembrane region" description="Helical" evidence="1">
    <location>
        <begin position="94"/>
        <end position="120"/>
    </location>
</feature>
<keyword evidence="1" id="KW-0472">Membrane</keyword>
<evidence type="ECO:0000256" key="1">
    <source>
        <dbReference type="SAM" id="Phobius"/>
    </source>
</evidence>
<reference evidence="2 3" key="1">
    <citation type="submission" date="2014-12" db="EMBL/GenBank/DDBJ databases">
        <title>Denitrispirillum autotrophicum gen. nov., sp. nov., Denitrifying, Facultatively Autotrophic Bacteria Isolated from Rice Paddy Soil.</title>
        <authorList>
            <person name="Ishii S."/>
            <person name="Ashida N."/>
            <person name="Ohno H."/>
            <person name="Otsuka S."/>
            <person name="Yokota A."/>
            <person name="Senoo K."/>
        </authorList>
    </citation>
    <scope>NUCLEOTIDE SEQUENCE [LARGE SCALE GENOMIC DNA]</scope>
    <source>
        <strain evidence="2 3">TSA66</strain>
    </source>
</reference>
<feature type="transmembrane region" description="Helical" evidence="1">
    <location>
        <begin position="222"/>
        <end position="247"/>
    </location>
</feature>
<proteinExistence type="predicted"/>
<gene>
    <name evidence="2" type="ORF">TSA66_11830</name>
</gene>
<feature type="transmembrane region" description="Helical" evidence="1">
    <location>
        <begin position="63"/>
        <end position="82"/>
    </location>
</feature>
<comment type="caution">
    <text evidence="2">The sequence shown here is derived from an EMBL/GenBank/DDBJ whole genome shotgun (WGS) entry which is preliminary data.</text>
</comment>
<accession>A0A0C2BUF7</accession>
<dbReference type="STRING" id="709839.TSA66_11830"/>